<gene>
    <name evidence="2" type="ORF">MCOR_24683</name>
</gene>
<evidence type="ECO:0000313" key="3">
    <source>
        <dbReference type="Proteomes" id="UP000507470"/>
    </source>
</evidence>
<proteinExistence type="predicted"/>
<reference evidence="2 3" key="1">
    <citation type="submission" date="2020-06" db="EMBL/GenBank/DDBJ databases">
        <authorList>
            <person name="Li R."/>
            <person name="Bekaert M."/>
        </authorList>
    </citation>
    <scope>NUCLEOTIDE SEQUENCE [LARGE SCALE GENOMIC DNA]</scope>
    <source>
        <strain evidence="3">wild</strain>
    </source>
</reference>
<sequence length="319" mass="36692">METIYLDVQQNGNMIAFIGIIRHYESCTIALDDVSITPGSCSGIETHTHRCTDLNNIMDIETCPKFYLEKCSFGKRNKEIVNNTKRNDYIGQQQIALPQSSNSVSHVQYTYPESESSNKDHGNGNSGIPFQNNNCQYYYNNITATNSRVNEEKTNNELTDVALQKDMPRGKYVSNDDEYAIVDPKAKTSVYHSKEDKIKATENYVVLDPNETGFDRSHFPDKNQPYELAKPVSDKYTDAEYDRYAVSPEGTYDFSGSNRRNELEDNIYNHAVDDVYDSGSYMRTNEGKDDTYDYFFGQKTEDLSWFMKWYLFCTIELSV</sequence>
<organism evidence="2 3">
    <name type="scientific">Mytilus coruscus</name>
    <name type="common">Sea mussel</name>
    <dbReference type="NCBI Taxonomy" id="42192"/>
    <lineage>
        <taxon>Eukaryota</taxon>
        <taxon>Metazoa</taxon>
        <taxon>Spiralia</taxon>
        <taxon>Lophotrochozoa</taxon>
        <taxon>Mollusca</taxon>
        <taxon>Bivalvia</taxon>
        <taxon>Autobranchia</taxon>
        <taxon>Pteriomorphia</taxon>
        <taxon>Mytilida</taxon>
        <taxon>Mytiloidea</taxon>
        <taxon>Mytilidae</taxon>
        <taxon>Mytilinae</taxon>
        <taxon>Mytilus</taxon>
    </lineage>
</organism>
<evidence type="ECO:0000256" key="1">
    <source>
        <dbReference type="SAM" id="MobiDB-lite"/>
    </source>
</evidence>
<accession>A0A6J8C392</accession>
<dbReference type="EMBL" id="CACVKT020004349">
    <property type="protein sequence ID" value="CAC5389524.1"/>
    <property type="molecule type" value="Genomic_DNA"/>
</dbReference>
<evidence type="ECO:0000313" key="2">
    <source>
        <dbReference type="EMBL" id="CAC5389524.1"/>
    </source>
</evidence>
<protein>
    <recommendedName>
        <fullName evidence="4">MAM domain-containing protein</fullName>
    </recommendedName>
</protein>
<keyword evidence="3" id="KW-1185">Reference proteome</keyword>
<feature type="compositionally biased region" description="Polar residues" evidence="1">
    <location>
        <begin position="101"/>
        <end position="115"/>
    </location>
</feature>
<evidence type="ECO:0008006" key="4">
    <source>
        <dbReference type="Google" id="ProtNLM"/>
    </source>
</evidence>
<feature type="region of interest" description="Disordered" evidence="1">
    <location>
        <begin position="101"/>
        <end position="127"/>
    </location>
</feature>
<name>A0A6J8C392_MYTCO</name>
<dbReference type="Proteomes" id="UP000507470">
    <property type="component" value="Unassembled WGS sequence"/>
</dbReference>
<dbReference type="AlphaFoldDB" id="A0A6J8C392"/>